<dbReference type="PROSITE" id="PS00018">
    <property type="entry name" value="EF_HAND_1"/>
    <property type="match status" value="2"/>
</dbReference>
<dbReference type="InterPro" id="IPR011992">
    <property type="entry name" value="EF-hand-dom_pair"/>
</dbReference>
<proteinExistence type="predicted"/>
<feature type="domain" description="EF-hand" evidence="2">
    <location>
        <begin position="68"/>
        <end position="103"/>
    </location>
</feature>
<dbReference type="AlphaFoldDB" id="A0AAN9SSK2"/>
<evidence type="ECO:0000313" key="4">
    <source>
        <dbReference type="Proteomes" id="UP001386955"/>
    </source>
</evidence>
<dbReference type="Gene3D" id="1.10.238.10">
    <property type="entry name" value="EF-hand"/>
    <property type="match status" value="1"/>
</dbReference>
<dbReference type="SMART" id="SM00054">
    <property type="entry name" value="EFh"/>
    <property type="match status" value="2"/>
</dbReference>
<accession>A0AAN9SSK2</accession>
<gene>
    <name evidence="3" type="ORF">VNO78_06695</name>
</gene>
<evidence type="ECO:0000313" key="3">
    <source>
        <dbReference type="EMBL" id="KAK7405418.1"/>
    </source>
</evidence>
<dbReference type="GO" id="GO:0005509">
    <property type="term" value="F:calcium ion binding"/>
    <property type="evidence" value="ECO:0007669"/>
    <property type="project" value="InterPro"/>
</dbReference>
<protein>
    <recommendedName>
        <fullName evidence="2">EF-hand domain-containing protein</fullName>
    </recommendedName>
</protein>
<dbReference type="Pfam" id="PF13499">
    <property type="entry name" value="EF-hand_7"/>
    <property type="match status" value="1"/>
</dbReference>
<comment type="caution">
    <text evidence="3">The sequence shown here is derived from an EMBL/GenBank/DDBJ whole genome shotgun (WGS) entry which is preliminary data.</text>
</comment>
<organism evidence="3 4">
    <name type="scientific">Psophocarpus tetragonolobus</name>
    <name type="common">Winged bean</name>
    <name type="synonym">Dolichos tetragonolobus</name>
    <dbReference type="NCBI Taxonomy" id="3891"/>
    <lineage>
        <taxon>Eukaryota</taxon>
        <taxon>Viridiplantae</taxon>
        <taxon>Streptophyta</taxon>
        <taxon>Embryophyta</taxon>
        <taxon>Tracheophyta</taxon>
        <taxon>Spermatophyta</taxon>
        <taxon>Magnoliopsida</taxon>
        <taxon>eudicotyledons</taxon>
        <taxon>Gunneridae</taxon>
        <taxon>Pentapetalae</taxon>
        <taxon>rosids</taxon>
        <taxon>fabids</taxon>
        <taxon>Fabales</taxon>
        <taxon>Fabaceae</taxon>
        <taxon>Papilionoideae</taxon>
        <taxon>50 kb inversion clade</taxon>
        <taxon>NPAAA clade</taxon>
        <taxon>indigoferoid/millettioid clade</taxon>
        <taxon>Phaseoleae</taxon>
        <taxon>Psophocarpus</taxon>
    </lineage>
</organism>
<dbReference type="Proteomes" id="UP001386955">
    <property type="component" value="Unassembled WGS sequence"/>
</dbReference>
<dbReference type="EMBL" id="JAYMYS010000002">
    <property type="protein sequence ID" value="KAK7405418.1"/>
    <property type="molecule type" value="Genomic_DNA"/>
</dbReference>
<evidence type="ECO:0000256" key="1">
    <source>
        <dbReference type="ARBA" id="ARBA00022837"/>
    </source>
</evidence>
<dbReference type="InterPro" id="IPR018247">
    <property type="entry name" value="EF_Hand_1_Ca_BS"/>
</dbReference>
<dbReference type="InterPro" id="IPR002048">
    <property type="entry name" value="EF_hand_dom"/>
</dbReference>
<evidence type="ECO:0000259" key="2">
    <source>
        <dbReference type="PROSITE" id="PS50222"/>
    </source>
</evidence>
<reference evidence="3 4" key="1">
    <citation type="submission" date="2024-01" db="EMBL/GenBank/DDBJ databases">
        <title>The genomes of 5 underutilized Papilionoideae crops provide insights into root nodulation and disease resistanc.</title>
        <authorList>
            <person name="Jiang F."/>
        </authorList>
    </citation>
    <scope>NUCLEOTIDE SEQUENCE [LARGE SCALE GENOMIC DNA]</scope>
    <source>
        <strain evidence="3">DUOXIRENSHENG_FW03</strain>
        <tissue evidence="3">Leaves</tissue>
    </source>
</reference>
<name>A0AAN9SSK2_PSOTE</name>
<dbReference type="SUPFAM" id="SSF47473">
    <property type="entry name" value="EF-hand"/>
    <property type="match status" value="1"/>
</dbReference>
<dbReference type="PROSITE" id="PS50222">
    <property type="entry name" value="EF_HAND_2"/>
    <property type="match status" value="2"/>
</dbReference>
<keyword evidence="4" id="KW-1185">Reference proteome</keyword>
<keyword evidence="1" id="KW-0106">Calcium</keyword>
<sequence length="160" mass="18500">MPIHISYGYNYVDKLLIHPAERFGIDFEEVEKKKKILEKANENNIHLGPTIDIPDYSKRRMAKMMAVSNKDKLRQILREADVNGDGRIDKNDIKRTLVSLGCVFPAWRANRCLANADFNKDGFIDKTEMEALVQYLLSCGYGKSETTQPFFDSHFFRSYV</sequence>
<feature type="domain" description="EF-hand" evidence="2">
    <location>
        <begin position="108"/>
        <end position="139"/>
    </location>
</feature>